<evidence type="ECO:0000313" key="13">
    <source>
        <dbReference type="Proteomes" id="UP000295536"/>
    </source>
</evidence>
<dbReference type="OrthoDB" id="9807403at2"/>
<dbReference type="Proteomes" id="UP000295536">
    <property type="component" value="Unassembled WGS sequence"/>
</dbReference>
<feature type="domain" description="tRNA(Ile)-lysidine synthase substrate-binding" evidence="10">
    <location>
        <begin position="265"/>
        <end position="325"/>
    </location>
</feature>
<dbReference type="NCBIfam" id="TIGR02432">
    <property type="entry name" value="lysidine_TilS_N"/>
    <property type="match status" value="1"/>
</dbReference>
<evidence type="ECO:0000313" key="12">
    <source>
        <dbReference type="EMBL" id="TSE22893.1"/>
    </source>
</evidence>
<protein>
    <recommendedName>
        <fullName evidence="7">tRNA(Ile)-lysidine synthase</fullName>
        <ecNumber evidence="7">6.3.4.19</ecNumber>
    </recommendedName>
    <alternativeName>
        <fullName evidence="7">tRNA(Ile)-2-lysyl-cytidine synthase</fullName>
    </alternativeName>
    <alternativeName>
        <fullName evidence="7">tRNA(Ile)-lysidine synthetase</fullName>
    </alternativeName>
</protein>
<dbReference type="EMBL" id="SMAH01000003">
    <property type="protein sequence ID" value="TCS99024.1"/>
    <property type="molecule type" value="Genomic_DNA"/>
</dbReference>
<name>A0A4R3LKG4_9BURK</name>
<reference evidence="11 13" key="1">
    <citation type="submission" date="2019-03" db="EMBL/GenBank/DDBJ databases">
        <title>Genomic Encyclopedia of Type Strains, Phase IV (KMG-IV): sequencing the most valuable type-strain genomes for metagenomic binning, comparative biology and taxonomic classification.</title>
        <authorList>
            <person name="Goeker M."/>
        </authorList>
    </citation>
    <scope>NUCLEOTIDE SEQUENCE [LARGE SCALE GENOMIC DNA]</scope>
    <source>
        <strain evidence="11 13">DSM 12034</strain>
    </source>
</reference>
<dbReference type="AlphaFoldDB" id="A0A4R3LKG4"/>
<dbReference type="PANTHER" id="PTHR43033">
    <property type="entry name" value="TRNA(ILE)-LYSIDINE SYNTHASE-RELATED"/>
    <property type="match status" value="1"/>
</dbReference>
<dbReference type="SUPFAM" id="SSF82829">
    <property type="entry name" value="MesJ substrate recognition domain-like"/>
    <property type="match status" value="1"/>
</dbReference>
<dbReference type="HAMAP" id="MF_01161">
    <property type="entry name" value="tRNA_Ile_lys_synt"/>
    <property type="match status" value="1"/>
</dbReference>
<feature type="domain" description="tRNA(Ile)-lysidine/2-thiocytidine synthase N-terminal" evidence="9">
    <location>
        <begin position="42"/>
        <end position="216"/>
    </location>
</feature>
<evidence type="ECO:0000256" key="7">
    <source>
        <dbReference type="HAMAP-Rule" id="MF_01161"/>
    </source>
</evidence>
<proteinExistence type="inferred from homology"/>
<evidence type="ECO:0000256" key="3">
    <source>
        <dbReference type="ARBA" id="ARBA00022694"/>
    </source>
</evidence>
<reference evidence="12 14" key="2">
    <citation type="submission" date="2019-07" db="EMBL/GenBank/DDBJ databases">
        <title>Tepidimonas ignava SPS-1037 draft genome.</title>
        <authorList>
            <person name="Da Costa M.S."/>
            <person name="Froufe H.J.C."/>
            <person name="Egas C."/>
            <person name="Albuquerque L."/>
        </authorList>
    </citation>
    <scope>NUCLEOTIDE SEQUENCE [LARGE SCALE GENOMIC DNA]</scope>
    <source>
        <strain evidence="12 14">SPS-1037</strain>
    </source>
</reference>
<dbReference type="EMBL" id="VJNC01000004">
    <property type="protein sequence ID" value="TSE22893.1"/>
    <property type="molecule type" value="Genomic_DNA"/>
</dbReference>
<comment type="domain">
    <text evidence="7">The N-terminal region contains the highly conserved SGGXDS motif, predicted to be a P-loop motif involved in ATP binding.</text>
</comment>
<dbReference type="GO" id="GO:0005737">
    <property type="term" value="C:cytoplasm"/>
    <property type="evidence" value="ECO:0007669"/>
    <property type="project" value="UniProtKB-SubCell"/>
</dbReference>
<dbReference type="InterPro" id="IPR015262">
    <property type="entry name" value="tRNA_Ile_lys_synt_subst-bd"/>
</dbReference>
<evidence type="ECO:0000256" key="5">
    <source>
        <dbReference type="ARBA" id="ARBA00022840"/>
    </source>
</evidence>
<dbReference type="Proteomes" id="UP000315577">
    <property type="component" value="Unassembled WGS sequence"/>
</dbReference>
<evidence type="ECO:0000313" key="11">
    <source>
        <dbReference type="EMBL" id="TCS99024.1"/>
    </source>
</evidence>
<comment type="caution">
    <text evidence="11">The sequence shown here is derived from an EMBL/GenBank/DDBJ whole genome shotgun (WGS) entry which is preliminary data.</text>
</comment>
<dbReference type="InterPro" id="IPR012094">
    <property type="entry name" value="tRNA_Ile_lys_synt"/>
</dbReference>
<evidence type="ECO:0000313" key="14">
    <source>
        <dbReference type="Proteomes" id="UP000315577"/>
    </source>
</evidence>
<evidence type="ECO:0000256" key="4">
    <source>
        <dbReference type="ARBA" id="ARBA00022741"/>
    </source>
</evidence>
<dbReference type="EC" id="6.3.4.19" evidence="7"/>
<dbReference type="GO" id="GO:0005524">
    <property type="term" value="F:ATP binding"/>
    <property type="evidence" value="ECO:0007669"/>
    <property type="project" value="UniProtKB-UniRule"/>
</dbReference>
<dbReference type="SUPFAM" id="SSF52402">
    <property type="entry name" value="Adenine nucleotide alpha hydrolases-like"/>
    <property type="match status" value="1"/>
</dbReference>
<comment type="function">
    <text evidence="7">Ligates lysine onto the cytidine present at position 34 of the AUA codon-specific tRNA(Ile) that contains the anticodon CAU, in an ATP-dependent manner. Cytidine is converted to lysidine, thus changing the amino acid specificity of the tRNA from methionine to isoleucine.</text>
</comment>
<dbReference type="InterPro" id="IPR014729">
    <property type="entry name" value="Rossmann-like_a/b/a_fold"/>
</dbReference>
<keyword evidence="4 7" id="KW-0547">Nucleotide-binding</keyword>
<feature type="region of interest" description="Disordered" evidence="8">
    <location>
        <begin position="327"/>
        <end position="362"/>
    </location>
</feature>
<sequence>MHGCSPSGATPTPRPRAPEAALHALDAWALRHPDVARGHAPLLVAYSGGADSTALLLAVAQRWPQRVRAVHVHHGLQAAADAFADHAQACCAAWGVPLQVQRVQVVLTPGRSPEEAARAARYAALAQQAQACGAAVLLAHHALDQLETVLLALTRGAGLPGLAAMPERFERDGVTFGRPLLAADPQALRAQLAQAGVPWVEDPTNADPHPTRNRLRLQVLPALLQAFPHAPATFARSARHAAQAQALLQQLAAEDLARIGDPPQLAALRALPPPRAVNALRLWLRQRHGAQASDAQWQALAQQIQAARTRGQRIELRLGAGTVRRDGPVLRWRPDNASGATTTAATTAAPTPPGSCPAASKS</sequence>
<keyword evidence="3 7" id="KW-0819">tRNA processing</keyword>
<dbReference type="CDD" id="cd01992">
    <property type="entry name" value="TilS_N"/>
    <property type="match status" value="1"/>
</dbReference>
<gene>
    <name evidence="7 12" type="primary">tilS</name>
    <name evidence="11" type="ORF">EDC36_10382</name>
    <name evidence="12" type="ORF">Tigna_00873</name>
</gene>
<keyword evidence="5 7" id="KW-0067">ATP-binding</keyword>
<dbReference type="RefSeq" id="WP_132961783.1">
    <property type="nucleotide sequence ID" value="NZ_DAIPFN010000003.1"/>
</dbReference>
<dbReference type="GO" id="GO:0032267">
    <property type="term" value="F:tRNA(Ile)-lysidine synthase activity"/>
    <property type="evidence" value="ECO:0007669"/>
    <property type="project" value="UniProtKB-EC"/>
</dbReference>
<evidence type="ECO:0000256" key="2">
    <source>
        <dbReference type="ARBA" id="ARBA00022598"/>
    </source>
</evidence>
<dbReference type="PANTHER" id="PTHR43033:SF1">
    <property type="entry name" value="TRNA(ILE)-LYSIDINE SYNTHASE-RELATED"/>
    <property type="match status" value="1"/>
</dbReference>
<keyword evidence="1 7" id="KW-0963">Cytoplasm</keyword>
<dbReference type="Pfam" id="PF01171">
    <property type="entry name" value="ATP_bind_3"/>
    <property type="match status" value="1"/>
</dbReference>
<evidence type="ECO:0000256" key="1">
    <source>
        <dbReference type="ARBA" id="ARBA00022490"/>
    </source>
</evidence>
<accession>A0A4R3LKG4</accession>
<dbReference type="Pfam" id="PF09179">
    <property type="entry name" value="TilS"/>
    <property type="match status" value="1"/>
</dbReference>
<feature type="compositionally biased region" description="Low complexity" evidence="8">
    <location>
        <begin position="337"/>
        <end position="349"/>
    </location>
</feature>
<dbReference type="InterPro" id="IPR012795">
    <property type="entry name" value="tRNA_Ile_lys_synt_N"/>
</dbReference>
<dbReference type="InterPro" id="IPR011063">
    <property type="entry name" value="TilS/TtcA_N"/>
</dbReference>
<evidence type="ECO:0000259" key="10">
    <source>
        <dbReference type="Pfam" id="PF09179"/>
    </source>
</evidence>
<evidence type="ECO:0000259" key="9">
    <source>
        <dbReference type="Pfam" id="PF01171"/>
    </source>
</evidence>
<comment type="catalytic activity">
    <reaction evidence="6 7">
        <text>cytidine(34) in tRNA(Ile2) + L-lysine + ATP = lysidine(34) in tRNA(Ile2) + AMP + diphosphate + H(+)</text>
        <dbReference type="Rhea" id="RHEA:43744"/>
        <dbReference type="Rhea" id="RHEA-COMP:10625"/>
        <dbReference type="Rhea" id="RHEA-COMP:10670"/>
        <dbReference type="ChEBI" id="CHEBI:15378"/>
        <dbReference type="ChEBI" id="CHEBI:30616"/>
        <dbReference type="ChEBI" id="CHEBI:32551"/>
        <dbReference type="ChEBI" id="CHEBI:33019"/>
        <dbReference type="ChEBI" id="CHEBI:82748"/>
        <dbReference type="ChEBI" id="CHEBI:83665"/>
        <dbReference type="ChEBI" id="CHEBI:456215"/>
        <dbReference type="EC" id="6.3.4.19"/>
    </reaction>
</comment>
<keyword evidence="2 7" id="KW-0436">Ligase</keyword>
<evidence type="ECO:0000256" key="6">
    <source>
        <dbReference type="ARBA" id="ARBA00048539"/>
    </source>
</evidence>
<dbReference type="Gene3D" id="1.20.59.20">
    <property type="match status" value="1"/>
</dbReference>
<feature type="binding site" evidence="7">
    <location>
        <begin position="47"/>
        <end position="52"/>
    </location>
    <ligand>
        <name>ATP</name>
        <dbReference type="ChEBI" id="CHEBI:30616"/>
    </ligand>
</feature>
<organism evidence="11 13">
    <name type="scientific">Tepidimonas ignava</name>
    <dbReference type="NCBI Taxonomy" id="114249"/>
    <lineage>
        <taxon>Bacteria</taxon>
        <taxon>Pseudomonadati</taxon>
        <taxon>Pseudomonadota</taxon>
        <taxon>Betaproteobacteria</taxon>
        <taxon>Burkholderiales</taxon>
        <taxon>Tepidimonas</taxon>
    </lineage>
</organism>
<keyword evidence="14" id="KW-1185">Reference proteome</keyword>
<evidence type="ECO:0000256" key="8">
    <source>
        <dbReference type="SAM" id="MobiDB-lite"/>
    </source>
</evidence>
<dbReference type="GO" id="GO:0006400">
    <property type="term" value="P:tRNA modification"/>
    <property type="evidence" value="ECO:0007669"/>
    <property type="project" value="UniProtKB-UniRule"/>
</dbReference>
<dbReference type="Gene3D" id="3.40.50.620">
    <property type="entry name" value="HUPs"/>
    <property type="match status" value="1"/>
</dbReference>
<comment type="subcellular location">
    <subcellularLocation>
        <location evidence="7">Cytoplasm</location>
    </subcellularLocation>
</comment>
<comment type="similarity">
    <text evidence="7">Belongs to the tRNA(Ile)-lysidine synthase family.</text>
</comment>